<dbReference type="AlphaFoldDB" id="A0A0J6Y882"/>
<gene>
    <name evidence="1" type="ORF">CIRG_03632</name>
</gene>
<protein>
    <submittedName>
        <fullName evidence="1">Uncharacterized protein</fullName>
    </submittedName>
</protein>
<reference evidence="2" key="1">
    <citation type="journal article" date="2010" name="Genome Res.">
        <title>Population genomic sequencing of Coccidioides fungi reveals recent hybridization and transposon control.</title>
        <authorList>
            <person name="Neafsey D.E."/>
            <person name="Barker B.M."/>
            <person name="Sharpton T.J."/>
            <person name="Stajich J.E."/>
            <person name="Park D.J."/>
            <person name="Whiston E."/>
            <person name="Hung C.-Y."/>
            <person name="McMahan C."/>
            <person name="White J."/>
            <person name="Sykes S."/>
            <person name="Heiman D."/>
            <person name="Young S."/>
            <person name="Zeng Q."/>
            <person name="Abouelleil A."/>
            <person name="Aftuck L."/>
            <person name="Bessette D."/>
            <person name="Brown A."/>
            <person name="FitzGerald M."/>
            <person name="Lui A."/>
            <person name="Macdonald J.P."/>
            <person name="Priest M."/>
            <person name="Orbach M.J."/>
            <person name="Galgiani J.N."/>
            <person name="Kirkland T.N."/>
            <person name="Cole G.T."/>
            <person name="Birren B.W."/>
            <person name="Henn M.R."/>
            <person name="Taylor J.W."/>
            <person name="Rounsley S.D."/>
        </authorList>
    </citation>
    <scope>NUCLEOTIDE SEQUENCE [LARGE SCALE GENOMIC DNA]</scope>
    <source>
        <strain evidence="2">RMSCC 2394</strain>
    </source>
</reference>
<accession>A0A0J6Y882</accession>
<sequence>MFPPNSNYNHLLVDFAGWERRWWEASSPALEYAVVPNSMAWELSLHEEEGRNYSDGLCGFFQVEPWLSPGLIPPNKAFKLLSYVPLLPFKEIPVNLPALNANPTAPLNPSPFF</sequence>
<evidence type="ECO:0000313" key="2">
    <source>
        <dbReference type="Proteomes" id="UP000054565"/>
    </source>
</evidence>
<evidence type="ECO:0000313" key="1">
    <source>
        <dbReference type="EMBL" id="KMP03940.1"/>
    </source>
</evidence>
<dbReference type="EMBL" id="DS028094">
    <property type="protein sequence ID" value="KMP03940.1"/>
    <property type="molecule type" value="Genomic_DNA"/>
</dbReference>
<proteinExistence type="predicted"/>
<dbReference type="Proteomes" id="UP000054565">
    <property type="component" value="Unassembled WGS sequence"/>
</dbReference>
<organism evidence="1 2">
    <name type="scientific">Coccidioides immitis RMSCC 2394</name>
    <dbReference type="NCBI Taxonomy" id="404692"/>
    <lineage>
        <taxon>Eukaryota</taxon>
        <taxon>Fungi</taxon>
        <taxon>Dikarya</taxon>
        <taxon>Ascomycota</taxon>
        <taxon>Pezizomycotina</taxon>
        <taxon>Eurotiomycetes</taxon>
        <taxon>Eurotiomycetidae</taxon>
        <taxon>Onygenales</taxon>
        <taxon>Onygenaceae</taxon>
        <taxon>Coccidioides</taxon>
    </lineage>
</organism>
<name>A0A0J6Y882_COCIT</name>